<keyword evidence="2" id="KW-1185">Reference proteome</keyword>
<sequence>MVVVEVALDPVAHLDVAHPGHGEIRSLTLAVLTARAGPEGCIQGGL</sequence>
<accession>A0A0G3XCT7</accession>
<protein>
    <submittedName>
        <fullName evidence="1">Uncharacterized protein</fullName>
    </submittedName>
</protein>
<evidence type="ECO:0000313" key="1">
    <source>
        <dbReference type="EMBL" id="AKM08178.1"/>
    </source>
</evidence>
<reference evidence="1 2" key="1">
    <citation type="submission" date="2015-06" db="EMBL/GenBank/DDBJ databases">
        <authorList>
            <person name="Kim K.M."/>
        </authorList>
    </citation>
    <scope>NUCLEOTIDE SEQUENCE [LARGE SCALE GENOMIC DNA]</scope>
    <source>
        <strain evidence="1 2">KCTC 22370</strain>
    </source>
</reference>
<evidence type="ECO:0000313" key="2">
    <source>
        <dbReference type="Proteomes" id="UP000037643"/>
    </source>
</evidence>
<organism evidence="1 2">
    <name type="scientific">Pelagerythrobacter marensis</name>
    <dbReference type="NCBI Taxonomy" id="543877"/>
    <lineage>
        <taxon>Bacteria</taxon>
        <taxon>Pseudomonadati</taxon>
        <taxon>Pseudomonadota</taxon>
        <taxon>Alphaproteobacteria</taxon>
        <taxon>Sphingomonadales</taxon>
        <taxon>Erythrobacteraceae</taxon>
        <taxon>Pelagerythrobacter</taxon>
    </lineage>
</organism>
<dbReference type="Proteomes" id="UP000037643">
    <property type="component" value="Chromosome"/>
</dbReference>
<dbReference type="EMBL" id="CP011805">
    <property type="protein sequence ID" value="AKM08178.1"/>
    <property type="molecule type" value="Genomic_DNA"/>
</dbReference>
<dbReference type="PATRIC" id="fig|543877.4.peg.2150"/>
<dbReference type="AlphaFoldDB" id="A0A0G3XCT7"/>
<gene>
    <name evidence="1" type="ORF">AM2010_2118</name>
</gene>
<dbReference type="KEGG" id="amx:AM2010_2118"/>
<name>A0A0G3XCT7_9SPHN</name>
<proteinExistence type="predicted"/>